<protein>
    <submittedName>
        <fullName evidence="2">Uncharacterized protein</fullName>
    </submittedName>
</protein>
<feature type="non-terminal residue" evidence="2">
    <location>
        <position position="180"/>
    </location>
</feature>
<feature type="compositionally biased region" description="Gly residues" evidence="1">
    <location>
        <begin position="65"/>
        <end position="74"/>
    </location>
</feature>
<accession>A0AAW0ICB2</accession>
<feature type="compositionally biased region" description="Pro residues" evidence="1">
    <location>
        <begin position="104"/>
        <end position="120"/>
    </location>
</feature>
<feature type="compositionally biased region" description="Acidic residues" evidence="1">
    <location>
        <begin position="139"/>
        <end position="150"/>
    </location>
</feature>
<evidence type="ECO:0000313" key="2">
    <source>
        <dbReference type="EMBL" id="KAK7812071.1"/>
    </source>
</evidence>
<feature type="compositionally biased region" description="Gly residues" evidence="1">
    <location>
        <begin position="9"/>
        <end position="18"/>
    </location>
</feature>
<organism evidence="2 3">
    <name type="scientific">Myodes glareolus</name>
    <name type="common">Bank vole</name>
    <name type="synonym">Clethrionomys glareolus</name>
    <dbReference type="NCBI Taxonomy" id="447135"/>
    <lineage>
        <taxon>Eukaryota</taxon>
        <taxon>Metazoa</taxon>
        <taxon>Chordata</taxon>
        <taxon>Craniata</taxon>
        <taxon>Vertebrata</taxon>
        <taxon>Euteleostomi</taxon>
        <taxon>Mammalia</taxon>
        <taxon>Eutheria</taxon>
        <taxon>Euarchontoglires</taxon>
        <taxon>Glires</taxon>
        <taxon>Rodentia</taxon>
        <taxon>Myomorpha</taxon>
        <taxon>Muroidea</taxon>
        <taxon>Cricetidae</taxon>
        <taxon>Arvicolinae</taxon>
        <taxon>Myodes</taxon>
    </lineage>
</organism>
<evidence type="ECO:0000256" key="1">
    <source>
        <dbReference type="SAM" id="MobiDB-lite"/>
    </source>
</evidence>
<feature type="compositionally biased region" description="Low complexity" evidence="1">
    <location>
        <begin position="75"/>
        <end position="85"/>
    </location>
</feature>
<dbReference type="Proteomes" id="UP001488838">
    <property type="component" value="Unassembled WGS sequence"/>
</dbReference>
<dbReference type="EMBL" id="JBBHLL010000159">
    <property type="protein sequence ID" value="KAK7812071.1"/>
    <property type="molecule type" value="Genomic_DNA"/>
</dbReference>
<evidence type="ECO:0000313" key="3">
    <source>
        <dbReference type="Proteomes" id="UP001488838"/>
    </source>
</evidence>
<gene>
    <name evidence="2" type="ORF">U0070_004532</name>
</gene>
<sequence length="180" mass="19359">KHHTVNEGGRLGGCGSGPSVGKQQAVWQASRRDGTGEEKGGERREEVTGPALQARRQREAQTRGGARGLGGRSSPGGAPRPSSGGDRLGGRGQAYEPMNDRPWGPAPPPPPEPRPSPSTQPPLAQARGRTSAEPRAEQQAEEEEEEEMQEEMVLLVKGEEEEGEEKYEVVKLKIPVDNKE</sequence>
<dbReference type="AlphaFoldDB" id="A0AAW0ICB2"/>
<proteinExistence type="predicted"/>
<reference evidence="2 3" key="1">
    <citation type="journal article" date="2023" name="bioRxiv">
        <title>Conserved and derived expression patterns and positive selection on dental genes reveal complex evolutionary context of ever-growing rodent molars.</title>
        <authorList>
            <person name="Calamari Z.T."/>
            <person name="Song A."/>
            <person name="Cohen E."/>
            <person name="Akter M."/>
            <person name="Roy R.D."/>
            <person name="Hallikas O."/>
            <person name="Christensen M.M."/>
            <person name="Li P."/>
            <person name="Marangoni P."/>
            <person name="Jernvall J."/>
            <person name="Klein O.D."/>
        </authorList>
    </citation>
    <scope>NUCLEOTIDE SEQUENCE [LARGE SCALE GENOMIC DNA]</scope>
    <source>
        <strain evidence="2">V071</strain>
    </source>
</reference>
<comment type="caution">
    <text evidence="2">The sequence shown here is derived from an EMBL/GenBank/DDBJ whole genome shotgun (WGS) entry which is preliminary data.</text>
</comment>
<keyword evidence="3" id="KW-1185">Reference proteome</keyword>
<feature type="non-terminal residue" evidence="2">
    <location>
        <position position="1"/>
    </location>
</feature>
<feature type="region of interest" description="Disordered" evidence="1">
    <location>
        <begin position="1"/>
        <end position="151"/>
    </location>
</feature>
<name>A0AAW0ICB2_MYOGA</name>
<feature type="compositionally biased region" description="Basic and acidic residues" evidence="1">
    <location>
        <begin position="30"/>
        <end position="47"/>
    </location>
</feature>